<organism evidence="1 2">
    <name type="scientific">Zophobas morio</name>
    <dbReference type="NCBI Taxonomy" id="2755281"/>
    <lineage>
        <taxon>Eukaryota</taxon>
        <taxon>Metazoa</taxon>
        <taxon>Ecdysozoa</taxon>
        <taxon>Arthropoda</taxon>
        <taxon>Hexapoda</taxon>
        <taxon>Insecta</taxon>
        <taxon>Pterygota</taxon>
        <taxon>Neoptera</taxon>
        <taxon>Endopterygota</taxon>
        <taxon>Coleoptera</taxon>
        <taxon>Polyphaga</taxon>
        <taxon>Cucujiformia</taxon>
        <taxon>Tenebrionidae</taxon>
        <taxon>Zophobas</taxon>
    </lineage>
</organism>
<reference evidence="1" key="1">
    <citation type="journal article" date="2023" name="G3 (Bethesda)">
        <title>Whole genome assemblies of Zophobas morio and Tenebrio molitor.</title>
        <authorList>
            <person name="Kaur S."/>
            <person name="Stinson S.A."/>
            <person name="diCenzo G.C."/>
        </authorList>
    </citation>
    <scope>NUCLEOTIDE SEQUENCE</scope>
    <source>
        <strain evidence="1">QUZm001</strain>
    </source>
</reference>
<keyword evidence="2" id="KW-1185">Reference proteome</keyword>
<comment type="caution">
    <text evidence="1">The sequence shown here is derived from an EMBL/GenBank/DDBJ whole genome shotgun (WGS) entry which is preliminary data.</text>
</comment>
<dbReference type="EMBL" id="JALNTZ010000001">
    <property type="protein sequence ID" value="KAJ3664642.1"/>
    <property type="molecule type" value="Genomic_DNA"/>
</dbReference>
<evidence type="ECO:0000313" key="2">
    <source>
        <dbReference type="Proteomes" id="UP001168821"/>
    </source>
</evidence>
<accession>A0AA38MR06</accession>
<dbReference type="AlphaFoldDB" id="A0AA38MR06"/>
<sequence>MYDTNGRFIFPLFNELWKKPSKPRTYDKFGRRSRSAGGLGSAKELTFQPPSIVLKIGVIRDRRILTISPQTLKVARARLATKPKLLIWTMIHV</sequence>
<protein>
    <submittedName>
        <fullName evidence="1">Uncharacterized protein</fullName>
    </submittedName>
</protein>
<evidence type="ECO:0000313" key="1">
    <source>
        <dbReference type="EMBL" id="KAJ3664642.1"/>
    </source>
</evidence>
<name>A0AA38MR06_9CUCU</name>
<proteinExistence type="predicted"/>
<dbReference type="Proteomes" id="UP001168821">
    <property type="component" value="Unassembled WGS sequence"/>
</dbReference>
<gene>
    <name evidence="1" type="ORF">Zmor_000195</name>
</gene>